<dbReference type="Pfam" id="PF02493">
    <property type="entry name" value="MORN"/>
    <property type="match status" value="4"/>
</dbReference>
<organism evidence="2 3">
    <name type="scientific">Stentor coeruleus</name>
    <dbReference type="NCBI Taxonomy" id="5963"/>
    <lineage>
        <taxon>Eukaryota</taxon>
        <taxon>Sar</taxon>
        <taxon>Alveolata</taxon>
        <taxon>Ciliophora</taxon>
        <taxon>Postciliodesmatophora</taxon>
        <taxon>Heterotrichea</taxon>
        <taxon>Heterotrichida</taxon>
        <taxon>Stentoridae</taxon>
        <taxon>Stentor</taxon>
    </lineage>
</organism>
<evidence type="ECO:0000313" key="3">
    <source>
        <dbReference type="Proteomes" id="UP000187209"/>
    </source>
</evidence>
<evidence type="ECO:0000313" key="2">
    <source>
        <dbReference type="EMBL" id="OMJ79216.1"/>
    </source>
</evidence>
<keyword evidence="3" id="KW-1185">Reference proteome</keyword>
<dbReference type="Gene3D" id="2.20.110.10">
    <property type="entry name" value="Histone H3 K4-specific methyltransferase SET7/9 N-terminal domain"/>
    <property type="match status" value="2"/>
</dbReference>
<reference evidence="2 3" key="1">
    <citation type="submission" date="2016-11" db="EMBL/GenBank/DDBJ databases">
        <title>The macronuclear genome of Stentor coeruleus: a giant cell with tiny introns.</title>
        <authorList>
            <person name="Slabodnick M."/>
            <person name="Ruby J.G."/>
            <person name="Reiff S.B."/>
            <person name="Swart E.C."/>
            <person name="Gosai S."/>
            <person name="Prabakaran S."/>
            <person name="Witkowska E."/>
            <person name="Larue G.E."/>
            <person name="Fisher S."/>
            <person name="Freeman R.M."/>
            <person name="Gunawardena J."/>
            <person name="Chu W."/>
            <person name="Stover N.A."/>
            <person name="Gregory B.D."/>
            <person name="Nowacki M."/>
            <person name="Derisi J."/>
            <person name="Roy S.W."/>
            <person name="Marshall W.F."/>
            <person name="Sood P."/>
        </authorList>
    </citation>
    <scope>NUCLEOTIDE SEQUENCE [LARGE SCALE GENOMIC DNA]</scope>
    <source>
        <strain evidence="2">WM001</strain>
    </source>
</reference>
<dbReference type="OrthoDB" id="320790at2759"/>
<dbReference type="Proteomes" id="UP000187209">
    <property type="component" value="Unassembled WGS sequence"/>
</dbReference>
<dbReference type="SUPFAM" id="SSF82185">
    <property type="entry name" value="Histone H3 K4-specific methyltransferase SET7/9 N-terminal domain"/>
    <property type="match status" value="1"/>
</dbReference>
<sequence length="468" mass="53821">MDFSLPPPASYFQYKEMKIPRLPVLFSPTPSRRTQSIVKNCDSRFILSNSIDEPVLSSEIRKSNSPRKPRNLKSLNIESPVVDELNLAIKYIISNKPRISKSPLRKATLYSVHFAKNNEETDVNGFVQALFTHEPSPYRKIGLTSEPEALDIRAAEKILQDAKKIIKHGVAKKTVHLEKATLIEEFWKSQISKEKTERWDIFEEGLLTFFDNYMVCNYGSLRKLNWKKLFSKLYSKISIESDDISMWPMSPSRLKPPKYSVRVVKFTTFANFIANSELHKVMLGCIEEIPFYIENLRKGTNYAFSCGCYYKGEWKDGRKEGSGTMDFCSGEQYIGNFNRGFREDYGTLIGNNYIYKGDFKKDKFHGYGKMKFPDRSVYEGLWVKNDMSNGKYDIGDGTVYVGEWYMSTYEGKGKLILSDGTRKKGMWKGGRLCGEGTVKYPDSTVIRGFFVDDVLQGEQVDTQDKEED</sequence>
<dbReference type="SMART" id="SM00698">
    <property type="entry name" value="MORN"/>
    <property type="match status" value="5"/>
</dbReference>
<dbReference type="EMBL" id="MPUH01000482">
    <property type="protein sequence ID" value="OMJ79216.1"/>
    <property type="molecule type" value="Genomic_DNA"/>
</dbReference>
<dbReference type="AlphaFoldDB" id="A0A1R2BR55"/>
<accession>A0A1R2BR55</accession>
<protein>
    <submittedName>
        <fullName evidence="2">Uncharacterized protein</fullName>
    </submittedName>
</protein>
<comment type="caution">
    <text evidence="2">The sequence shown here is derived from an EMBL/GenBank/DDBJ whole genome shotgun (WGS) entry which is preliminary data.</text>
</comment>
<gene>
    <name evidence="2" type="ORF">SteCoe_20818</name>
</gene>
<evidence type="ECO:0000256" key="1">
    <source>
        <dbReference type="ARBA" id="ARBA00022737"/>
    </source>
</evidence>
<dbReference type="PANTHER" id="PTHR43215:SF14">
    <property type="entry name" value="RADIAL SPOKE HEAD 1 HOMOLOG"/>
    <property type="match status" value="1"/>
</dbReference>
<name>A0A1R2BR55_9CILI</name>
<proteinExistence type="predicted"/>
<dbReference type="InterPro" id="IPR003409">
    <property type="entry name" value="MORN"/>
</dbReference>
<keyword evidence="1" id="KW-0677">Repeat</keyword>
<dbReference type="PANTHER" id="PTHR43215">
    <property type="entry name" value="RADIAL SPOKE HEAD 1 HOMOLOG"/>
    <property type="match status" value="1"/>
</dbReference>